<sequence precursor="true">MSTNETPSLLTLPASLKRQLLSFRSRVWTTKVVEAVGLACLAVLVALLSVFIVDRFVDTSPLVRAVILIAMTVTMLVIPIAIYRWVYRNRRLDQLARLLRQREPSIGDQLLGVIELAESDTEQSRSRALCAAAIEQVAGAAQKRNLNDAAPRHWLPVVGSLVGAALLAMLGLLIWSPPAVSNAWSRLLSPFNGPERYTFTAVEPMPESMIVPHGESVRWTVALDPESRWQPEQATLTVPGYPEQVVSLVKPENATEAVARTSGSSGRYEFQLPASTAPSEMMVRIGDFYQSVQLDPQFRPELVAANAMVQLPEYLQIKETMERDVRSGTLSVVQGSKAKVTATASRDLEAAAINEEQVAVINASFSSADVSIDGEAGQLALTWRDRDGLEGKQPFELSLKSAPDEAPSVVTQELPRQAVLLDSEQLNFQAMSADDFGIKRVGLEWRGLDDRMQTPAEGEKVLAMGGPEQSSLQLPATFSAKSFGIEPQPIELRLWVEDYLPGRNRVYSSPHIFYVLTPEQHAIWMTNEMSKWHRAALDVRDREMGLHERNKQIREMSPEELADDAMRDEIRKQARGEASNGRQLASLSRQGKELLRQAARNPELGVGHLEKWAEMLQILEDISANRMPSVAELLDKASAANKIARKDSKSGPQAGKNRATAGAPGGEDKPEEEKKGEKPAVPSLVDQESSQQPADPAGEEPNKKKKESNPRLTLPVTTIAGPPKKPDPAAEKEEDKPEEPMDEAIKEQKDLLAEFEKVADELNTLLANLEGSTLVKRLKAMSREQNQIAERISERIDAVFGDRSPDEKTDRELLAKLSEVELGTTKSVSYIMDDMQSYFERRRMNQFKAVLDEMRESEVLTALTTLSEDIPKEQGMSIAQAEFWSDSFDRWADDLVDPACSGQCPGCKGADSLPPSVILEVLQILEGEVNLREETRVTEQAREAMEKDDHKSEAIRLSETQDGLRDRTDQVIERIEQLPEGAAKFAKEIDLLTAVSRVMVEAREILVSAETGSAAIAAETEAIELLLRCKRINPKGGGGGGSSPGGGGQGDTQDAALALLGTGVNEKEQRRATDVTQATGETGRALPEEFRAGLDEYFNRLERQK</sequence>
<gene>
    <name evidence="3" type="ORF">Pla52n_41420</name>
</gene>
<protein>
    <submittedName>
        <fullName evidence="3">Uncharacterized protein</fullName>
    </submittedName>
</protein>
<feature type="region of interest" description="Disordered" evidence="1">
    <location>
        <begin position="643"/>
        <end position="742"/>
    </location>
</feature>
<evidence type="ECO:0000256" key="2">
    <source>
        <dbReference type="SAM" id="Phobius"/>
    </source>
</evidence>
<dbReference type="Proteomes" id="UP000320176">
    <property type="component" value="Unassembled WGS sequence"/>
</dbReference>
<evidence type="ECO:0000313" key="4">
    <source>
        <dbReference type="Proteomes" id="UP000320176"/>
    </source>
</evidence>
<feature type="compositionally biased region" description="Basic and acidic residues" evidence="1">
    <location>
        <begin position="724"/>
        <end position="742"/>
    </location>
</feature>
<keyword evidence="4" id="KW-1185">Reference proteome</keyword>
<keyword evidence="2" id="KW-0472">Membrane</keyword>
<feature type="transmembrane region" description="Helical" evidence="2">
    <location>
        <begin position="65"/>
        <end position="87"/>
    </location>
</feature>
<proteinExistence type="predicted"/>
<feature type="region of interest" description="Disordered" evidence="1">
    <location>
        <begin position="1036"/>
        <end position="1089"/>
    </location>
</feature>
<name>A0A5C6AL82_9BACT</name>
<keyword evidence="2" id="KW-0812">Transmembrane</keyword>
<dbReference type="AlphaFoldDB" id="A0A5C6AL82"/>
<dbReference type="RefSeq" id="WP_146521333.1">
    <property type="nucleotide sequence ID" value="NZ_CP151726.1"/>
</dbReference>
<accession>A0A5C6AL82</accession>
<feature type="compositionally biased region" description="Basic and acidic residues" evidence="1">
    <location>
        <begin position="666"/>
        <end position="678"/>
    </location>
</feature>
<organism evidence="3 4">
    <name type="scientific">Stieleria varia</name>
    <dbReference type="NCBI Taxonomy" id="2528005"/>
    <lineage>
        <taxon>Bacteria</taxon>
        <taxon>Pseudomonadati</taxon>
        <taxon>Planctomycetota</taxon>
        <taxon>Planctomycetia</taxon>
        <taxon>Pirellulales</taxon>
        <taxon>Pirellulaceae</taxon>
        <taxon>Stieleria</taxon>
    </lineage>
</organism>
<feature type="transmembrane region" description="Helical" evidence="2">
    <location>
        <begin position="154"/>
        <end position="175"/>
    </location>
</feature>
<feature type="compositionally biased region" description="Gly residues" evidence="1">
    <location>
        <begin position="1036"/>
        <end position="1050"/>
    </location>
</feature>
<comment type="caution">
    <text evidence="3">The sequence shown here is derived from an EMBL/GenBank/DDBJ whole genome shotgun (WGS) entry which is preliminary data.</text>
</comment>
<dbReference type="OrthoDB" id="220056at2"/>
<reference evidence="3 4" key="1">
    <citation type="submission" date="2019-02" db="EMBL/GenBank/DDBJ databases">
        <title>Deep-cultivation of Planctomycetes and their phenomic and genomic characterization uncovers novel biology.</title>
        <authorList>
            <person name="Wiegand S."/>
            <person name="Jogler M."/>
            <person name="Boedeker C."/>
            <person name="Pinto D."/>
            <person name="Vollmers J."/>
            <person name="Rivas-Marin E."/>
            <person name="Kohn T."/>
            <person name="Peeters S.H."/>
            <person name="Heuer A."/>
            <person name="Rast P."/>
            <person name="Oberbeckmann S."/>
            <person name="Bunk B."/>
            <person name="Jeske O."/>
            <person name="Meyerdierks A."/>
            <person name="Storesund J.E."/>
            <person name="Kallscheuer N."/>
            <person name="Luecker S."/>
            <person name="Lage O.M."/>
            <person name="Pohl T."/>
            <person name="Merkel B.J."/>
            <person name="Hornburger P."/>
            <person name="Mueller R.-W."/>
            <person name="Bruemmer F."/>
            <person name="Labrenz M."/>
            <person name="Spormann A.M."/>
            <person name="Op Den Camp H."/>
            <person name="Overmann J."/>
            <person name="Amann R."/>
            <person name="Jetten M.S.M."/>
            <person name="Mascher T."/>
            <person name="Medema M.H."/>
            <person name="Devos D.P."/>
            <person name="Kaster A.-K."/>
            <person name="Ovreas L."/>
            <person name="Rohde M."/>
            <person name="Galperin M.Y."/>
            <person name="Jogler C."/>
        </authorList>
    </citation>
    <scope>NUCLEOTIDE SEQUENCE [LARGE SCALE GENOMIC DNA]</scope>
    <source>
        <strain evidence="3 4">Pla52n</strain>
    </source>
</reference>
<evidence type="ECO:0000256" key="1">
    <source>
        <dbReference type="SAM" id="MobiDB-lite"/>
    </source>
</evidence>
<keyword evidence="2" id="KW-1133">Transmembrane helix</keyword>
<dbReference type="EMBL" id="SJPN01000005">
    <property type="protein sequence ID" value="TWU00773.1"/>
    <property type="molecule type" value="Genomic_DNA"/>
</dbReference>
<evidence type="ECO:0000313" key="3">
    <source>
        <dbReference type="EMBL" id="TWU00773.1"/>
    </source>
</evidence>
<feature type="transmembrane region" description="Helical" evidence="2">
    <location>
        <begin position="32"/>
        <end position="53"/>
    </location>
</feature>